<sequence>MNFIIFDLEATCWENDRTKPNEIIEIGAVKINDKLEMIDEFQSFIKPELNPILSDFCKKLTSINQADVDQAESFPQVAHNFKSWIGDDNYWLCSWGFYDKSQLKKDCELHNIKTDWLRKHISIKHQHGKSIGVDKGVGMERVLQMLNIPLIGTHHRGIDDARNIAKIFVEIFDILEFS</sequence>
<proteinExistence type="predicted"/>
<dbReference type="InterPro" id="IPR012337">
    <property type="entry name" value="RNaseH-like_sf"/>
</dbReference>
<evidence type="ECO:0000256" key="3">
    <source>
        <dbReference type="ARBA" id="ARBA00022839"/>
    </source>
</evidence>
<dbReference type="Gene3D" id="3.30.420.10">
    <property type="entry name" value="Ribonuclease H-like superfamily/Ribonuclease H"/>
    <property type="match status" value="1"/>
</dbReference>
<dbReference type="InterPro" id="IPR047201">
    <property type="entry name" value="ERI-1_3'hExo-like"/>
</dbReference>
<dbReference type="InterPro" id="IPR051274">
    <property type="entry name" value="3-5_Exoribonuclease"/>
</dbReference>
<protein>
    <submittedName>
        <fullName evidence="5">Exonuclease domain-containing protein</fullName>
    </submittedName>
</protein>
<dbReference type="SUPFAM" id="SSF53098">
    <property type="entry name" value="Ribonuclease H-like"/>
    <property type="match status" value="1"/>
</dbReference>
<keyword evidence="1" id="KW-0540">Nuclease</keyword>
<name>A0ABW0HRE9_9BACL</name>
<gene>
    <name evidence="5" type="ORF">ACFPOF_10295</name>
</gene>
<dbReference type="EMBL" id="JBHSMI010000020">
    <property type="protein sequence ID" value="MFC5403118.1"/>
    <property type="molecule type" value="Genomic_DNA"/>
</dbReference>
<reference evidence="6" key="1">
    <citation type="journal article" date="2019" name="Int. J. Syst. Evol. Microbiol.">
        <title>The Global Catalogue of Microorganisms (GCM) 10K type strain sequencing project: providing services to taxonomists for standard genome sequencing and annotation.</title>
        <authorList>
            <consortium name="The Broad Institute Genomics Platform"/>
            <consortium name="The Broad Institute Genome Sequencing Center for Infectious Disease"/>
            <person name="Wu L."/>
            <person name="Ma J."/>
        </authorList>
    </citation>
    <scope>NUCLEOTIDE SEQUENCE [LARGE SCALE GENOMIC DNA]</scope>
    <source>
        <strain evidence="6">CGMCC 1.18575</strain>
    </source>
</reference>
<dbReference type="InterPro" id="IPR036397">
    <property type="entry name" value="RNaseH_sf"/>
</dbReference>
<dbReference type="CDD" id="cd06133">
    <property type="entry name" value="ERI-1_3'hExo_like"/>
    <property type="match status" value="1"/>
</dbReference>
<evidence type="ECO:0000259" key="4">
    <source>
        <dbReference type="SMART" id="SM00479"/>
    </source>
</evidence>
<organism evidence="5 6">
    <name type="scientific">Cohnella soli</name>
    <dbReference type="NCBI Taxonomy" id="425005"/>
    <lineage>
        <taxon>Bacteria</taxon>
        <taxon>Bacillati</taxon>
        <taxon>Bacillota</taxon>
        <taxon>Bacilli</taxon>
        <taxon>Bacillales</taxon>
        <taxon>Paenibacillaceae</taxon>
        <taxon>Cohnella</taxon>
    </lineage>
</organism>
<feature type="domain" description="Exonuclease" evidence="4">
    <location>
        <begin position="2"/>
        <end position="177"/>
    </location>
</feature>
<evidence type="ECO:0000313" key="6">
    <source>
        <dbReference type="Proteomes" id="UP001596113"/>
    </source>
</evidence>
<accession>A0ABW0HRE9</accession>
<dbReference type="Proteomes" id="UP001596113">
    <property type="component" value="Unassembled WGS sequence"/>
</dbReference>
<keyword evidence="3 5" id="KW-0269">Exonuclease</keyword>
<dbReference type="SMART" id="SM00479">
    <property type="entry name" value="EXOIII"/>
    <property type="match status" value="1"/>
</dbReference>
<comment type="caution">
    <text evidence="5">The sequence shown here is derived from an EMBL/GenBank/DDBJ whole genome shotgun (WGS) entry which is preliminary data.</text>
</comment>
<keyword evidence="6" id="KW-1185">Reference proteome</keyword>
<evidence type="ECO:0000313" key="5">
    <source>
        <dbReference type="EMBL" id="MFC5403118.1"/>
    </source>
</evidence>
<dbReference type="PANTHER" id="PTHR23044:SF61">
    <property type="entry name" value="3'-5' EXORIBONUCLEASE 1-RELATED"/>
    <property type="match status" value="1"/>
</dbReference>
<dbReference type="GO" id="GO:0004527">
    <property type="term" value="F:exonuclease activity"/>
    <property type="evidence" value="ECO:0007669"/>
    <property type="project" value="UniProtKB-KW"/>
</dbReference>
<dbReference type="RefSeq" id="WP_378132172.1">
    <property type="nucleotide sequence ID" value="NZ_JBHSMI010000020.1"/>
</dbReference>
<keyword evidence="2" id="KW-0378">Hydrolase</keyword>
<dbReference type="Pfam" id="PF00929">
    <property type="entry name" value="RNase_T"/>
    <property type="match status" value="1"/>
</dbReference>
<dbReference type="InterPro" id="IPR013520">
    <property type="entry name" value="Ribonucl_H"/>
</dbReference>
<dbReference type="PANTHER" id="PTHR23044">
    <property type="entry name" value="3'-5' EXONUCLEASE ERI1-RELATED"/>
    <property type="match status" value="1"/>
</dbReference>
<evidence type="ECO:0000256" key="2">
    <source>
        <dbReference type="ARBA" id="ARBA00022801"/>
    </source>
</evidence>
<evidence type="ECO:0000256" key="1">
    <source>
        <dbReference type="ARBA" id="ARBA00022722"/>
    </source>
</evidence>